<dbReference type="InterPro" id="IPR058227">
    <property type="entry name" value="RSP_7527-like"/>
</dbReference>
<dbReference type="NCBIfam" id="NF046098">
    <property type="entry name" value="RSP_7527_fam"/>
    <property type="match status" value="1"/>
</dbReference>
<evidence type="ECO:0000313" key="1">
    <source>
        <dbReference type="EMBL" id="CUH76011.1"/>
    </source>
</evidence>
<keyword evidence="2" id="KW-1185">Reference proteome</keyword>
<organism evidence="1 2">
    <name type="scientific">Tritonibacter multivorans</name>
    <dbReference type="NCBI Taxonomy" id="928856"/>
    <lineage>
        <taxon>Bacteria</taxon>
        <taxon>Pseudomonadati</taxon>
        <taxon>Pseudomonadota</taxon>
        <taxon>Alphaproteobacteria</taxon>
        <taxon>Rhodobacterales</taxon>
        <taxon>Paracoccaceae</taxon>
        <taxon>Tritonibacter</taxon>
    </lineage>
</organism>
<protein>
    <submittedName>
        <fullName evidence="1">Uncharacterized protein</fullName>
    </submittedName>
</protein>
<reference evidence="1 2" key="1">
    <citation type="submission" date="2015-09" db="EMBL/GenBank/DDBJ databases">
        <authorList>
            <consortium name="Swine Surveillance"/>
        </authorList>
    </citation>
    <scope>NUCLEOTIDE SEQUENCE [LARGE SCALE GENOMIC DNA]</scope>
    <source>
        <strain evidence="1 2">CECT 7557</strain>
    </source>
</reference>
<accession>A0A0P1G2H8</accession>
<gene>
    <name evidence="1" type="ORF">TRM7557_00668</name>
</gene>
<dbReference type="RefSeq" id="WP_165592403.1">
    <property type="nucleotide sequence ID" value="NZ_CYSD01000012.1"/>
</dbReference>
<dbReference type="Proteomes" id="UP000052022">
    <property type="component" value="Unassembled WGS sequence"/>
</dbReference>
<evidence type="ECO:0000313" key="2">
    <source>
        <dbReference type="Proteomes" id="UP000052022"/>
    </source>
</evidence>
<sequence length="46" mass="5427">MFEATTHADVKRAMEQAHKERSAAVRRLFSALRLSEWRGIRISRWA</sequence>
<proteinExistence type="predicted"/>
<dbReference type="STRING" id="928856.SAMN04488049_103114"/>
<name>A0A0P1G2H8_9RHOB</name>
<dbReference type="EMBL" id="CYSD01000012">
    <property type="protein sequence ID" value="CUH76011.1"/>
    <property type="molecule type" value="Genomic_DNA"/>
</dbReference>
<dbReference type="AlphaFoldDB" id="A0A0P1G2H8"/>